<evidence type="ECO:0000313" key="2">
    <source>
        <dbReference type="Proteomes" id="UP001215598"/>
    </source>
</evidence>
<name>A0AAD7NC53_9AGAR</name>
<protein>
    <submittedName>
        <fullName evidence="1">Uncharacterized protein</fullName>
    </submittedName>
</protein>
<evidence type="ECO:0000313" key="1">
    <source>
        <dbReference type="EMBL" id="KAJ7754078.1"/>
    </source>
</evidence>
<keyword evidence="2" id="KW-1185">Reference proteome</keyword>
<dbReference type="EMBL" id="JARKIB010000053">
    <property type="protein sequence ID" value="KAJ7754078.1"/>
    <property type="molecule type" value="Genomic_DNA"/>
</dbReference>
<organism evidence="1 2">
    <name type="scientific">Mycena metata</name>
    <dbReference type="NCBI Taxonomy" id="1033252"/>
    <lineage>
        <taxon>Eukaryota</taxon>
        <taxon>Fungi</taxon>
        <taxon>Dikarya</taxon>
        <taxon>Basidiomycota</taxon>
        <taxon>Agaricomycotina</taxon>
        <taxon>Agaricomycetes</taxon>
        <taxon>Agaricomycetidae</taxon>
        <taxon>Agaricales</taxon>
        <taxon>Marasmiineae</taxon>
        <taxon>Mycenaceae</taxon>
        <taxon>Mycena</taxon>
    </lineage>
</organism>
<proteinExistence type="predicted"/>
<accession>A0AAD7NC53</accession>
<dbReference type="AlphaFoldDB" id="A0AAD7NC53"/>
<reference evidence="1" key="1">
    <citation type="submission" date="2023-03" db="EMBL/GenBank/DDBJ databases">
        <title>Massive genome expansion in bonnet fungi (Mycena s.s.) driven by repeated elements and novel gene families across ecological guilds.</title>
        <authorList>
            <consortium name="Lawrence Berkeley National Laboratory"/>
            <person name="Harder C.B."/>
            <person name="Miyauchi S."/>
            <person name="Viragh M."/>
            <person name="Kuo A."/>
            <person name="Thoen E."/>
            <person name="Andreopoulos B."/>
            <person name="Lu D."/>
            <person name="Skrede I."/>
            <person name="Drula E."/>
            <person name="Henrissat B."/>
            <person name="Morin E."/>
            <person name="Kohler A."/>
            <person name="Barry K."/>
            <person name="LaButti K."/>
            <person name="Morin E."/>
            <person name="Salamov A."/>
            <person name="Lipzen A."/>
            <person name="Mereny Z."/>
            <person name="Hegedus B."/>
            <person name="Baldrian P."/>
            <person name="Stursova M."/>
            <person name="Weitz H."/>
            <person name="Taylor A."/>
            <person name="Grigoriev I.V."/>
            <person name="Nagy L.G."/>
            <person name="Martin F."/>
            <person name="Kauserud H."/>
        </authorList>
    </citation>
    <scope>NUCLEOTIDE SEQUENCE</scope>
    <source>
        <strain evidence="1">CBHHK182m</strain>
    </source>
</reference>
<sequence length="100" mass="10664">MLQKDGAGRVLPSSKQRISRTLLLTLLPPLVPARTLSSLFRTATAGASVHRANMVPPSATASTSASRGSYSFFGDGYGAFTMFVSALPIRFREVSNFPSN</sequence>
<gene>
    <name evidence="1" type="ORF">B0H16DRAFT_1722877</name>
</gene>
<comment type="caution">
    <text evidence="1">The sequence shown here is derived from an EMBL/GenBank/DDBJ whole genome shotgun (WGS) entry which is preliminary data.</text>
</comment>
<dbReference type="Proteomes" id="UP001215598">
    <property type="component" value="Unassembled WGS sequence"/>
</dbReference>